<accession>A0ABQ6A8D0</accession>
<keyword evidence="1" id="KW-0472">Membrane</keyword>
<keyword evidence="1" id="KW-1133">Transmembrane helix</keyword>
<evidence type="ECO:0000313" key="3">
    <source>
        <dbReference type="Proteomes" id="UP001156641"/>
    </source>
</evidence>
<dbReference type="PIRSF" id="PIRSF028438">
    <property type="entry name" value="UCP028438"/>
    <property type="match status" value="1"/>
</dbReference>
<organism evidence="2 3">
    <name type="scientific">Acidocella aquatica</name>
    <dbReference type="NCBI Taxonomy" id="1922313"/>
    <lineage>
        <taxon>Bacteria</taxon>
        <taxon>Pseudomonadati</taxon>
        <taxon>Pseudomonadota</taxon>
        <taxon>Alphaproteobacteria</taxon>
        <taxon>Acetobacterales</taxon>
        <taxon>Acidocellaceae</taxon>
        <taxon>Acidocella</taxon>
    </lineage>
</organism>
<evidence type="ECO:0000256" key="1">
    <source>
        <dbReference type="SAM" id="Phobius"/>
    </source>
</evidence>
<evidence type="ECO:0000313" key="2">
    <source>
        <dbReference type="EMBL" id="GLR67558.1"/>
    </source>
</evidence>
<dbReference type="EMBL" id="BSOS01000067">
    <property type="protein sequence ID" value="GLR67558.1"/>
    <property type="molecule type" value="Genomic_DNA"/>
</dbReference>
<protein>
    <submittedName>
        <fullName evidence="2">Uncharacterized protein</fullName>
    </submittedName>
</protein>
<dbReference type="InterPro" id="IPR016884">
    <property type="entry name" value="UCP028438"/>
</dbReference>
<keyword evidence="3" id="KW-1185">Reference proteome</keyword>
<gene>
    <name evidence="2" type="ORF">GCM10010909_22390</name>
</gene>
<sequence>MVGDTSDMLARLKMVLPGRWFSDSAPVLEALLTGLASAWSGLYALLGFVQAQTRIGSASGIFLDIASADYMGGALPRRAGEADVAYRARIRNNLVAPRATRAGLVEALRNLTGRVPMVFEPMNAGDTGGYNVNLGYNIAGGYGSLDLPYQFFLTAYRPNDTPISNAGGYSTGPGGYNEAPMFYAAAAEFPGVVSDADIYAAVAAVIPISSIAWTQISN</sequence>
<feature type="transmembrane region" description="Helical" evidence="1">
    <location>
        <begin position="30"/>
        <end position="49"/>
    </location>
</feature>
<dbReference type="Proteomes" id="UP001156641">
    <property type="component" value="Unassembled WGS sequence"/>
</dbReference>
<comment type="caution">
    <text evidence="2">The sequence shown here is derived from an EMBL/GenBank/DDBJ whole genome shotgun (WGS) entry which is preliminary data.</text>
</comment>
<dbReference type="RefSeq" id="WP_284258295.1">
    <property type="nucleotide sequence ID" value="NZ_BSOS01000067.1"/>
</dbReference>
<reference evidence="3" key="1">
    <citation type="journal article" date="2019" name="Int. J. Syst. Evol. Microbiol.">
        <title>The Global Catalogue of Microorganisms (GCM) 10K type strain sequencing project: providing services to taxonomists for standard genome sequencing and annotation.</title>
        <authorList>
            <consortium name="The Broad Institute Genomics Platform"/>
            <consortium name="The Broad Institute Genome Sequencing Center for Infectious Disease"/>
            <person name="Wu L."/>
            <person name="Ma J."/>
        </authorList>
    </citation>
    <scope>NUCLEOTIDE SEQUENCE [LARGE SCALE GENOMIC DNA]</scope>
    <source>
        <strain evidence="3">NBRC 112502</strain>
    </source>
</reference>
<name>A0ABQ6A8D0_9PROT</name>
<keyword evidence="1" id="KW-0812">Transmembrane</keyword>
<proteinExistence type="predicted"/>